<dbReference type="PANTHER" id="PTHR43169">
    <property type="entry name" value="EXSB FAMILY PROTEIN"/>
    <property type="match status" value="1"/>
</dbReference>
<dbReference type="SUPFAM" id="SSF52402">
    <property type="entry name" value="Adenine nucleotide alpha hydrolases-like"/>
    <property type="match status" value="1"/>
</dbReference>
<accession>A0ABT4IK15</accession>
<comment type="caution">
    <text evidence="1">The sequence shown here is derived from an EMBL/GenBank/DDBJ whole genome shotgun (WGS) entry which is preliminary data.</text>
</comment>
<protein>
    <submittedName>
        <fullName evidence="1">TIGR00268 family protein</fullName>
    </submittedName>
</protein>
<keyword evidence="2" id="KW-1185">Reference proteome</keyword>
<evidence type="ECO:0000313" key="2">
    <source>
        <dbReference type="Proteomes" id="UP001141336"/>
    </source>
</evidence>
<dbReference type="RefSeq" id="WP_268922297.1">
    <property type="nucleotide sequence ID" value="NZ_JAPTGC010000002.1"/>
</dbReference>
<dbReference type="Proteomes" id="UP001141336">
    <property type="component" value="Unassembled WGS sequence"/>
</dbReference>
<gene>
    <name evidence="1" type="ORF">O0S09_02295</name>
</gene>
<reference evidence="1" key="1">
    <citation type="submission" date="2022-12" db="EMBL/GenBank/DDBJ databases">
        <title>Isolation and characterisation of novel Methanocorpusculum spp. from native Australian herbivores indicates the genus is ancestrally host-associated.</title>
        <authorList>
            <person name="Volmer J.G."/>
            <person name="Soo R.M."/>
            <person name="Evans P.N."/>
            <person name="Hoedt E.C."/>
            <person name="Astorga Alsina A.L."/>
            <person name="Woodcroft B.J."/>
            <person name="Tyson G.W."/>
            <person name="Hugenholtz P."/>
            <person name="Morrison M."/>
        </authorList>
    </citation>
    <scope>NUCLEOTIDE SEQUENCE</scope>
    <source>
        <strain evidence="1">CW153</strain>
    </source>
</reference>
<organism evidence="1 2">
    <name type="scientific">Methanocorpusculum vombati</name>
    <dbReference type="NCBI Taxonomy" id="3002864"/>
    <lineage>
        <taxon>Archaea</taxon>
        <taxon>Methanobacteriati</taxon>
        <taxon>Methanobacteriota</taxon>
        <taxon>Stenosarchaea group</taxon>
        <taxon>Methanomicrobia</taxon>
        <taxon>Methanomicrobiales</taxon>
        <taxon>Methanocorpusculaceae</taxon>
        <taxon>Methanocorpusculum</taxon>
    </lineage>
</organism>
<dbReference type="InterPro" id="IPR052188">
    <property type="entry name" value="Ni-pincer_cofactor_biosynth"/>
</dbReference>
<dbReference type="Gene3D" id="3.40.50.620">
    <property type="entry name" value="HUPs"/>
    <property type="match status" value="1"/>
</dbReference>
<proteinExistence type="predicted"/>
<dbReference type="PANTHER" id="PTHR43169:SF2">
    <property type="entry name" value="NAD_GMP SYNTHASE DOMAIN-CONTAINING PROTEIN"/>
    <property type="match status" value="1"/>
</dbReference>
<dbReference type="PIRSF" id="PIRSF006661">
    <property type="entry name" value="PP-lp_UCP006661"/>
    <property type="match status" value="1"/>
</dbReference>
<dbReference type="InterPro" id="IPR014729">
    <property type="entry name" value="Rossmann-like_a/b/a_fold"/>
</dbReference>
<dbReference type="EMBL" id="JAPTGC010000002">
    <property type="protein sequence ID" value="MCZ0862085.1"/>
    <property type="molecule type" value="Genomic_DNA"/>
</dbReference>
<dbReference type="InterPro" id="IPR005232">
    <property type="entry name" value="LarE"/>
</dbReference>
<evidence type="ECO:0000313" key="1">
    <source>
        <dbReference type="EMBL" id="MCZ0862085.1"/>
    </source>
</evidence>
<sequence>MNENPSIIPAKLASILQKRAPLLIALSGGQDSLVLLATAKALDLPVAAATILSEFAVPGETERADAMCKKLGVPWYPIEIGLLKDAAIRSNPVDRCYLCKQQIMRPLLKLADELGSSVCDGTHADDSPKERPGYAVLQQLGICSPFAEAGLGKADILSLADTLEIPRIPPSSCLATRLPFGVTITTERLSLIAAAETLLRDQGISGTLRVRLIADEAVVEVEAWEMQKALSLLDRLEGLGFSHVRVAGYAAGGVERWRQTQQ</sequence>
<name>A0ABT4IK15_9EURY</name>